<dbReference type="SUPFAM" id="SSF53098">
    <property type="entry name" value="Ribonuclease H-like"/>
    <property type="match status" value="1"/>
</dbReference>
<feature type="region of interest" description="Disordered" evidence="1">
    <location>
        <begin position="82"/>
        <end position="122"/>
    </location>
</feature>
<dbReference type="GO" id="GO:0010587">
    <property type="term" value="P:miRNA catabolic process"/>
    <property type="evidence" value="ECO:0007669"/>
    <property type="project" value="EnsemblPlants"/>
</dbReference>
<dbReference type="GO" id="GO:0003676">
    <property type="term" value="F:nucleic acid binding"/>
    <property type="evidence" value="ECO:0007669"/>
    <property type="project" value="InterPro"/>
</dbReference>
<keyword evidence="4" id="KW-1185">Reference proteome</keyword>
<evidence type="ECO:0000313" key="3">
    <source>
        <dbReference type="EnsemblPlants" id="LPERR05G10350.2"/>
    </source>
</evidence>
<proteinExistence type="predicted"/>
<feature type="domain" description="3'-5' exonuclease" evidence="2">
    <location>
        <begin position="426"/>
        <end position="604"/>
    </location>
</feature>
<dbReference type="Proteomes" id="UP000032180">
    <property type="component" value="Chromosome 5"/>
</dbReference>
<dbReference type="GO" id="GO:0030422">
    <property type="term" value="P:siRNA processing"/>
    <property type="evidence" value="ECO:0007669"/>
    <property type="project" value="EnsemblPlants"/>
</dbReference>
<dbReference type="Pfam" id="PF01612">
    <property type="entry name" value="DNA_pol_A_exo1"/>
    <property type="match status" value="1"/>
</dbReference>
<name>A0A0D9WFI2_9ORYZ</name>
<reference evidence="3" key="3">
    <citation type="submission" date="2015-04" db="UniProtKB">
        <authorList>
            <consortium name="EnsemblPlants"/>
        </authorList>
    </citation>
    <scope>IDENTIFICATION</scope>
</reference>
<evidence type="ECO:0000256" key="1">
    <source>
        <dbReference type="SAM" id="MobiDB-lite"/>
    </source>
</evidence>
<dbReference type="FunFam" id="3.30.420.10:FF:000098">
    <property type="entry name" value="Polynucleotidyl transferase ribonuclease H-like superfamily protein"/>
    <property type="match status" value="1"/>
</dbReference>
<dbReference type="GO" id="GO:0008408">
    <property type="term" value="F:3'-5' exonuclease activity"/>
    <property type="evidence" value="ECO:0007669"/>
    <property type="project" value="InterPro"/>
</dbReference>
<accession>A0A0D9WFI2</accession>
<dbReference type="InterPro" id="IPR002562">
    <property type="entry name" value="3'-5'_exonuclease_dom"/>
</dbReference>
<feature type="region of interest" description="Disordered" evidence="1">
    <location>
        <begin position="1"/>
        <end position="57"/>
    </location>
</feature>
<dbReference type="GO" id="GO:0010494">
    <property type="term" value="C:cytoplasmic stress granule"/>
    <property type="evidence" value="ECO:0007669"/>
    <property type="project" value="EnsemblPlants"/>
</dbReference>
<reference evidence="3 4" key="2">
    <citation type="submission" date="2013-12" db="EMBL/GenBank/DDBJ databases">
        <authorList>
            <person name="Yu Y."/>
            <person name="Lee S."/>
            <person name="de Baynast K."/>
            <person name="Wissotski M."/>
            <person name="Liu L."/>
            <person name="Talag J."/>
            <person name="Goicoechea J."/>
            <person name="Angelova A."/>
            <person name="Jetty R."/>
            <person name="Kudrna D."/>
            <person name="Golser W."/>
            <person name="Rivera L."/>
            <person name="Zhang J."/>
            <person name="Wing R."/>
        </authorList>
    </citation>
    <scope>NUCLEOTIDE SEQUENCE</scope>
</reference>
<evidence type="ECO:0000313" key="4">
    <source>
        <dbReference type="Proteomes" id="UP000032180"/>
    </source>
</evidence>
<protein>
    <recommendedName>
        <fullName evidence="2">3'-5' exonuclease domain-containing protein</fullName>
    </recommendedName>
</protein>
<reference evidence="3 4" key="1">
    <citation type="submission" date="2012-08" db="EMBL/GenBank/DDBJ databases">
        <title>Oryza genome evolution.</title>
        <authorList>
            <person name="Wing R.A."/>
        </authorList>
    </citation>
    <scope>NUCLEOTIDE SEQUENCE</scope>
</reference>
<dbReference type="InterPro" id="IPR052408">
    <property type="entry name" value="Exonuclease_MUT-7-like"/>
</dbReference>
<dbReference type="SMART" id="SM00474">
    <property type="entry name" value="35EXOc"/>
    <property type="match status" value="1"/>
</dbReference>
<dbReference type="Gramene" id="LPERR05G10350.1">
    <property type="protein sequence ID" value="LPERR05G10350.1"/>
    <property type="gene ID" value="LPERR05G10350"/>
</dbReference>
<evidence type="ECO:0000259" key="2">
    <source>
        <dbReference type="SMART" id="SM00474"/>
    </source>
</evidence>
<dbReference type="InterPro" id="IPR036397">
    <property type="entry name" value="RNaseH_sf"/>
</dbReference>
<dbReference type="Gene3D" id="3.30.420.10">
    <property type="entry name" value="Ribonuclease H-like superfamily/Ribonuclease H"/>
    <property type="match status" value="1"/>
</dbReference>
<organism evidence="3 4">
    <name type="scientific">Leersia perrieri</name>
    <dbReference type="NCBI Taxonomy" id="77586"/>
    <lineage>
        <taxon>Eukaryota</taxon>
        <taxon>Viridiplantae</taxon>
        <taxon>Streptophyta</taxon>
        <taxon>Embryophyta</taxon>
        <taxon>Tracheophyta</taxon>
        <taxon>Spermatophyta</taxon>
        <taxon>Magnoliopsida</taxon>
        <taxon>Liliopsida</taxon>
        <taxon>Poales</taxon>
        <taxon>Poaceae</taxon>
        <taxon>BOP clade</taxon>
        <taxon>Oryzoideae</taxon>
        <taxon>Oryzeae</taxon>
        <taxon>Oryzinae</taxon>
        <taxon>Leersia</taxon>
    </lineage>
</organism>
<dbReference type="STRING" id="77586.A0A0D9WFI2"/>
<dbReference type="Gramene" id="LPERR05G10350.2">
    <property type="protein sequence ID" value="LPERR05G10350.2"/>
    <property type="gene ID" value="LPERR05G10350"/>
</dbReference>
<dbReference type="InterPro" id="IPR012337">
    <property type="entry name" value="RNaseH-like_sf"/>
</dbReference>
<dbReference type="EnsemblPlants" id="LPERR05G10350.2">
    <property type="protein sequence ID" value="LPERR05G10350.2"/>
    <property type="gene ID" value="LPERR05G10350"/>
</dbReference>
<dbReference type="PANTHER" id="PTHR47765">
    <property type="entry name" value="3'-5' EXONUCLEASE DOMAIN-CONTAINING PROTEIN"/>
    <property type="match status" value="1"/>
</dbReference>
<dbReference type="AlphaFoldDB" id="A0A0D9WFI2"/>
<sequence>MQFTRKINQDKNKTKKRKKIPGLLQTLKKGRAGPEGPKTEEHRRANGSSKLAKAPTTTSGRVVVAAAVVREAYYSVVHEFLPSPTHNPRKTPSFPLPGRDSHRKRERLRGEEDLAGIPAPGTDKATPKFKILRLEVKRALHNAPQPGPFTYVVQCMYIVPLLGQTYAEGFSHMLISSLRHLKSVESVQKDFLEAKHLAAQLILDILASIVPHEERILVKLLEAFDIELRDMAHALYCSESDEDIVKAREHLKQYVQCLMESESYATAVNLITRFSIQCCDESFLTKLIEGNHFEAAEKWAVFMGKEMISLIVQKYLDIKKLKSANELIIQHDLTKEFPDVNYLYKESVLKKLAEKGCWDIAEVRAKKETKLMEYLVYLAMEAGYMEKVEELCRRYSLEGYVNSLVPEEICCGSDYLDLKTLILEDIIWVDEINGLLNAISYIEACKIIGVDCEWKPNFEKGSKPNKVSIIQIASDKKAFIFDLIKLYEDDPKVLDSCFRRIMCSSNILKLGYNLQCDLHQLSQSYGELKCFQCYEMLLDIQKLFKGATGGLSGLSKKILGAGLNKTRRNSNWEQRPLTQNQKEYAALDAVVLVHIFHHVKGQPQFGVTEGCKVEWKSHIVSRVKNSRSPLRF</sequence>
<dbReference type="EnsemblPlants" id="LPERR05G10350.1">
    <property type="protein sequence ID" value="LPERR05G10350.1"/>
    <property type="gene ID" value="LPERR05G10350"/>
</dbReference>
<dbReference type="PANTHER" id="PTHR47765:SF2">
    <property type="entry name" value="EXONUCLEASE MUT-7 HOMOLOG"/>
    <property type="match status" value="1"/>
</dbReference>
<dbReference type="HOGENOM" id="CLU_037071_0_0_1"/>
<dbReference type="eggNOG" id="KOG2207">
    <property type="taxonomic scope" value="Eukaryota"/>
</dbReference>